<dbReference type="InterPro" id="IPR001789">
    <property type="entry name" value="Sig_transdc_resp-reg_receiver"/>
</dbReference>
<dbReference type="PANTHER" id="PTHR44591:SF3">
    <property type="entry name" value="RESPONSE REGULATORY DOMAIN-CONTAINING PROTEIN"/>
    <property type="match status" value="1"/>
</dbReference>
<dbReference type="EMBL" id="PGXC01000002">
    <property type="protein sequence ID" value="PKK91724.1"/>
    <property type="molecule type" value="Genomic_DNA"/>
</dbReference>
<dbReference type="InterPro" id="IPR011006">
    <property type="entry name" value="CheY-like_superfamily"/>
</dbReference>
<dbReference type="PROSITE" id="PS50110">
    <property type="entry name" value="RESPONSE_REGULATORY"/>
    <property type="match status" value="1"/>
</dbReference>
<sequence>MRSVNDISAGHEIGHAGESVNFIKSAHSLTSVEMDCYTAFGFCISGSGGRISLLIRRMSMPANTILVVDDSPTIFNLLKNALAQDGFEVKIAQNGLEALDVIFKEGGIDLVILDVEMPKMNGYEVCRVLKKHPQFSKIPVIMLTLKNEESDKEWGLDLGADEYLTKPFEYANLRERIKAHLV</sequence>
<dbReference type="FunFam" id="3.40.50.2300:FF:000001">
    <property type="entry name" value="DNA-binding response regulator PhoB"/>
    <property type="match status" value="1"/>
</dbReference>
<keyword evidence="4" id="KW-0238">DNA-binding</keyword>
<dbReference type="SUPFAM" id="SSF52172">
    <property type="entry name" value="CheY-like"/>
    <property type="match status" value="1"/>
</dbReference>
<dbReference type="Proteomes" id="UP000233256">
    <property type="component" value="Unassembled WGS sequence"/>
</dbReference>
<evidence type="ECO:0000256" key="3">
    <source>
        <dbReference type="ARBA" id="ARBA00023015"/>
    </source>
</evidence>
<dbReference type="GO" id="GO:0000160">
    <property type="term" value="P:phosphorelay signal transduction system"/>
    <property type="evidence" value="ECO:0007669"/>
    <property type="project" value="UniProtKB-KW"/>
</dbReference>
<feature type="domain" description="Response regulatory" evidence="7">
    <location>
        <begin position="64"/>
        <end position="181"/>
    </location>
</feature>
<dbReference type="Pfam" id="PF00072">
    <property type="entry name" value="Response_reg"/>
    <property type="match status" value="1"/>
</dbReference>
<evidence type="ECO:0000259" key="7">
    <source>
        <dbReference type="PROSITE" id="PS50110"/>
    </source>
</evidence>
<feature type="modified residue" description="4-aspartylphosphate" evidence="6">
    <location>
        <position position="114"/>
    </location>
</feature>
<evidence type="ECO:0000256" key="4">
    <source>
        <dbReference type="ARBA" id="ARBA00023125"/>
    </source>
</evidence>
<evidence type="ECO:0000256" key="1">
    <source>
        <dbReference type="ARBA" id="ARBA00022553"/>
    </source>
</evidence>
<dbReference type="Gene3D" id="3.40.50.2300">
    <property type="match status" value="1"/>
</dbReference>
<gene>
    <name evidence="8" type="ORF">CVV64_03410</name>
</gene>
<protein>
    <submittedName>
        <fullName evidence="8">Response regulator receiver protein</fullName>
    </submittedName>
</protein>
<name>A0A2N1PTQ9_9BACT</name>
<evidence type="ECO:0000256" key="2">
    <source>
        <dbReference type="ARBA" id="ARBA00023012"/>
    </source>
</evidence>
<evidence type="ECO:0000313" key="9">
    <source>
        <dbReference type="Proteomes" id="UP000233256"/>
    </source>
</evidence>
<keyword evidence="1 6" id="KW-0597">Phosphoprotein</keyword>
<dbReference type="AlphaFoldDB" id="A0A2N1PTQ9"/>
<proteinExistence type="predicted"/>
<organism evidence="8 9">
    <name type="scientific">Candidatus Wallbacteria bacterium HGW-Wallbacteria-1</name>
    <dbReference type="NCBI Taxonomy" id="2013854"/>
    <lineage>
        <taxon>Bacteria</taxon>
        <taxon>Candidatus Walliibacteriota</taxon>
    </lineage>
</organism>
<dbReference type="SMART" id="SM00448">
    <property type="entry name" value="REC"/>
    <property type="match status" value="1"/>
</dbReference>
<keyword evidence="3" id="KW-0805">Transcription regulation</keyword>
<reference evidence="8 9" key="1">
    <citation type="journal article" date="2017" name="ISME J.">
        <title>Potential for microbial H2 and metal transformations associated with novel bacteria and archaea in deep terrestrial subsurface sediments.</title>
        <authorList>
            <person name="Hernsdorf A.W."/>
            <person name="Amano Y."/>
            <person name="Miyakawa K."/>
            <person name="Ise K."/>
            <person name="Suzuki Y."/>
            <person name="Anantharaman K."/>
            <person name="Probst A."/>
            <person name="Burstein D."/>
            <person name="Thomas B.C."/>
            <person name="Banfield J.F."/>
        </authorList>
    </citation>
    <scope>NUCLEOTIDE SEQUENCE [LARGE SCALE GENOMIC DNA]</scope>
    <source>
        <strain evidence="8">HGW-Wallbacteria-1</strain>
    </source>
</reference>
<evidence type="ECO:0000313" key="8">
    <source>
        <dbReference type="EMBL" id="PKK91724.1"/>
    </source>
</evidence>
<dbReference type="PANTHER" id="PTHR44591">
    <property type="entry name" value="STRESS RESPONSE REGULATOR PROTEIN 1"/>
    <property type="match status" value="1"/>
</dbReference>
<keyword evidence="5" id="KW-0804">Transcription</keyword>
<evidence type="ECO:0000256" key="6">
    <source>
        <dbReference type="PROSITE-ProRule" id="PRU00169"/>
    </source>
</evidence>
<dbReference type="CDD" id="cd17574">
    <property type="entry name" value="REC_OmpR"/>
    <property type="match status" value="1"/>
</dbReference>
<accession>A0A2N1PTQ9</accession>
<comment type="caution">
    <text evidence="8">The sequence shown here is derived from an EMBL/GenBank/DDBJ whole genome shotgun (WGS) entry which is preliminary data.</text>
</comment>
<evidence type="ECO:0000256" key="5">
    <source>
        <dbReference type="ARBA" id="ARBA00023163"/>
    </source>
</evidence>
<dbReference type="GO" id="GO:0003677">
    <property type="term" value="F:DNA binding"/>
    <property type="evidence" value="ECO:0007669"/>
    <property type="project" value="UniProtKB-KW"/>
</dbReference>
<dbReference type="InterPro" id="IPR050595">
    <property type="entry name" value="Bact_response_regulator"/>
</dbReference>
<keyword evidence="2" id="KW-0902">Two-component regulatory system</keyword>